<evidence type="ECO:0000313" key="13">
    <source>
        <dbReference type="Proteomes" id="UP000029392"/>
    </source>
</evidence>
<proteinExistence type="inferred from homology"/>
<evidence type="ECO:0000256" key="3">
    <source>
        <dbReference type="ARBA" id="ARBA00022618"/>
    </source>
</evidence>
<dbReference type="PATRIC" id="fig|1384054.3.peg.1818"/>
<keyword evidence="2 8" id="KW-0997">Cell inner membrane</keyword>
<evidence type="ECO:0000256" key="2">
    <source>
        <dbReference type="ARBA" id="ARBA00022519"/>
    </source>
</evidence>
<dbReference type="AlphaFoldDB" id="A0A091B5X3"/>
<organism evidence="12 13">
    <name type="scientific">Arenimonas malthae CC-JY-1</name>
    <dbReference type="NCBI Taxonomy" id="1384054"/>
    <lineage>
        <taxon>Bacteria</taxon>
        <taxon>Pseudomonadati</taxon>
        <taxon>Pseudomonadota</taxon>
        <taxon>Gammaproteobacteria</taxon>
        <taxon>Lysobacterales</taxon>
        <taxon>Lysobacteraceae</taxon>
        <taxon>Arenimonas</taxon>
    </lineage>
</organism>
<evidence type="ECO:0000256" key="9">
    <source>
        <dbReference type="RuleBase" id="RU003612"/>
    </source>
</evidence>
<keyword evidence="7 8" id="KW-0131">Cell cycle</keyword>
<evidence type="ECO:0000256" key="7">
    <source>
        <dbReference type="ARBA" id="ARBA00023306"/>
    </source>
</evidence>
<dbReference type="InterPro" id="IPR007449">
    <property type="entry name" value="ZipA_FtsZ-bd_C"/>
</dbReference>
<keyword evidence="3 8" id="KW-0132">Cell division</keyword>
<sequence length="256" mass="27852">MLEGLSDTTLLRIAIGVAALVLFAVIIFTSRRKPGQGKRTPAPAREAGPGTRQEPTLREILEADASTAESGVPLQQSELDLLEKTLAGEPVPDRAPAGPPAPGARPDENFDKVVSLFLAARAGQSFHGPDLVVAAEKAGLVYGHMNIFHRLVDNHPELGPVFSVANLIKPGSFDMAHIQDLRTPGISFFMALPGPLPALDAWDAMLPTAQRLAELLDGVLLDEERNALGRQRIAHIREDLRNYDRKQSKWDLRTTR</sequence>
<comment type="function">
    <text evidence="8 9">Essential cell division protein that stabilizes the FtsZ protofilaments by cross-linking them and that serves as a cytoplasmic membrane anchor for the Z ring. Also required for the recruitment to the septal ring of downstream cell division proteins.</text>
</comment>
<dbReference type="GO" id="GO:0000917">
    <property type="term" value="P:division septum assembly"/>
    <property type="evidence" value="ECO:0007669"/>
    <property type="project" value="TreeGrafter"/>
</dbReference>
<dbReference type="PANTHER" id="PTHR38685:SF1">
    <property type="entry name" value="CELL DIVISION PROTEIN ZIPA"/>
    <property type="match status" value="1"/>
</dbReference>
<comment type="similarity">
    <text evidence="8 9">Belongs to the ZipA family.</text>
</comment>
<dbReference type="eggNOG" id="COG3115">
    <property type="taxonomic scope" value="Bacteria"/>
</dbReference>
<dbReference type="RefSeq" id="WP_052385844.1">
    <property type="nucleotide sequence ID" value="NZ_AVCH01000171.1"/>
</dbReference>
<comment type="caution">
    <text evidence="12">The sequence shown here is derived from an EMBL/GenBank/DDBJ whole genome shotgun (WGS) entry which is preliminary data.</text>
</comment>
<name>A0A091B5X3_9GAMM</name>
<dbReference type="Proteomes" id="UP000029392">
    <property type="component" value="Unassembled WGS sequence"/>
</dbReference>
<feature type="transmembrane region" description="Helical" evidence="8">
    <location>
        <begin position="12"/>
        <end position="29"/>
    </location>
</feature>
<dbReference type="OrthoDB" id="7054914at2"/>
<keyword evidence="4 8" id="KW-0812">Transmembrane</keyword>
<dbReference type="SMART" id="SM00771">
    <property type="entry name" value="ZipA_C"/>
    <property type="match status" value="1"/>
</dbReference>
<evidence type="ECO:0000256" key="8">
    <source>
        <dbReference type="HAMAP-Rule" id="MF_00509"/>
    </source>
</evidence>
<dbReference type="GO" id="GO:0032153">
    <property type="term" value="C:cell division site"/>
    <property type="evidence" value="ECO:0007669"/>
    <property type="project" value="UniProtKB-UniRule"/>
</dbReference>
<dbReference type="Gene3D" id="3.30.1400.10">
    <property type="entry name" value="ZipA, C-terminal FtsZ-binding domain"/>
    <property type="match status" value="1"/>
</dbReference>
<keyword evidence="5 8" id="KW-1133">Transmembrane helix</keyword>
<keyword evidence="13" id="KW-1185">Reference proteome</keyword>
<dbReference type="HAMAP" id="MF_00509">
    <property type="entry name" value="ZipA"/>
    <property type="match status" value="1"/>
</dbReference>
<evidence type="ECO:0000259" key="11">
    <source>
        <dbReference type="SMART" id="SM00771"/>
    </source>
</evidence>
<comment type="subcellular location">
    <subcellularLocation>
        <location evidence="8">Cell inner membrane</location>
        <topology evidence="8">Single-pass type I membrane protein</topology>
    </subcellularLocation>
    <text evidence="8">Localizes to the Z ring in an FtsZ-dependent manner.</text>
</comment>
<dbReference type="InterPro" id="IPR036765">
    <property type="entry name" value="ZipA_FtsZ-bd_C_sf"/>
</dbReference>
<feature type="region of interest" description="Disordered" evidence="10">
    <location>
        <begin position="33"/>
        <end position="55"/>
    </location>
</feature>
<dbReference type="GO" id="GO:0005886">
    <property type="term" value="C:plasma membrane"/>
    <property type="evidence" value="ECO:0007669"/>
    <property type="project" value="UniProtKB-SubCell"/>
</dbReference>
<accession>A0A091B5X3</accession>
<dbReference type="SUPFAM" id="SSF64383">
    <property type="entry name" value="Cell-division protein ZipA, C-terminal domain"/>
    <property type="match status" value="1"/>
</dbReference>
<dbReference type="GO" id="GO:0043093">
    <property type="term" value="P:FtsZ-dependent cytokinesis"/>
    <property type="evidence" value="ECO:0007669"/>
    <property type="project" value="UniProtKB-UniRule"/>
</dbReference>
<protein>
    <recommendedName>
        <fullName evidence="8 9">Cell division protein ZipA</fullName>
    </recommendedName>
</protein>
<dbReference type="PANTHER" id="PTHR38685">
    <property type="entry name" value="CELL DIVISION PROTEIN ZIPA"/>
    <property type="match status" value="1"/>
</dbReference>
<dbReference type="InterPro" id="IPR011919">
    <property type="entry name" value="Cell_div_ZipA"/>
</dbReference>
<evidence type="ECO:0000313" key="12">
    <source>
        <dbReference type="EMBL" id="KFN46264.1"/>
    </source>
</evidence>
<feature type="domain" description="ZipA C-terminal FtsZ-binding" evidence="11">
    <location>
        <begin position="110"/>
        <end position="240"/>
    </location>
</feature>
<keyword evidence="1 8" id="KW-1003">Cell membrane</keyword>
<evidence type="ECO:0000256" key="6">
    <source>
        <dbReference type="ARBA" id="ARBA00023136"/>
    </source>
</evidence>
<dbReference type="EMBL" id="AVCH01000171">
    <property type="protein sequence ID" value="KFN46264.1"/>
    <property type="molecule type" value="Genomic_DNA"/>
</dbReference>
<comment type="subunit">
    <text evidence="8">Interacts with FtsZ via their C-terminal domains.</text>
</comment>
<evidence type="ECO:0000256" key="4">
    <source>
        <dbReference type="ARBA" id="ARBA00022692"/>
    </source>
</evidence>
<keyword evidence="6 8" id="KW-0472">Membrane</keyword>
<evidence type="ECO:0000256" key="1">
    <source>
        <dbReference type="ARBA" id="ARBA00022475"/>
    </source>
</evidence>
<reference evidence="12 13" key="1">
    <citation type="submission" date="2013-09" db="EMBL/GenBank/DDBJ databases">
        <title>Genome sequencing of Arenimonas malthae.</title>
        <authorList>
            <person name="Chen F."/>
            <person name="Wang G."/>
        </authorList>
    </citation>
    <scope>NUCLEOTIDE SEQUENCE [LARGE SCALE GENOMIC DNA]</scope>
    <source>
        <strain evidence="12 13">CC-JY-1</strain>
    </source>
</reference>
<evidence type="ECO:0000256" key="10">
    <source>
        <dbReference type="SAM" id="MobiDB-lite"/>
    </source>
</evidence>
<evidence type="ECO:0000256" key="5">
    <source>
        <dbReference type="ARBA" id="ARBA00022989"/>
    </source>
</evidence>
<dbReference type="NCBIfam" id="TIGR02205">
    <property type="entry name" value="septum_zipA"/>
    <property type="match status" value="1"/>
</dbReference>
<dbReference type="Pfam" id="PF04354">
    <property type="entry name" value="ZipA_C"/>
    <property type="match status" value="1"/>
</dbReference>
<gene>
    <name evidence="8" type="primary">zipA</name>
    <name evidence="12" type="ORF">N790_08800</name>
</gene>
<dbReference type="STRING" id="1384054.N790_08800"/>